<dbReference type="PROSITE" id="PS01108">
    <property type="entry name" value="RIBOSOMAL_L24"/>
    <property type="match status" value="1"/>
</dbReference>
<evidence type="ECO:0000256" key="5">
    <source>
        <dbReference type="HAMAP-Rule" id="MF_01326"/>
    </source>
</evidence>
<dbReference type="InterPro" id="IPR005824">
    <property type="entry name" value="KOW"/>
</dbReference>
<evidence type="ECO:0000313" key="8">
    <source>
        <dbReference type="EMBL" id="MCG6503795.1"/>
    </source>
</evidence>
<dbReference type="InterPro" id="IPR057264">
    <property type="entry name" value="Ribosomal_uL24_C"/>
</dbReference>
<evidence type="ECO:0000256" key="6">
    <source>
        <dbReference type="RuleBase" id="RU003477"/>
    </source>
</evidence>
<dbReference type="SMART" id="SM00739">
    <property type="entry name" value="KOW"/>
    <property type="match status" value="1"/>
</dbReference>
<dbReference type="InterPro" id="IPR008991">
    <property type="entry name" value="Translation_prot_SH3-like_sf"/>
</dbReference>
<dbReference type="Pfam" id="PF17136">
    <property type="entry name" value="ribosomal_L24"/>
    <property type="match status" value="1"/>
</dbReference>
<comment type="function">
    <text evidence="5">One of the proteins that surrounds the polypeptide exit tunnel on the outside of the subunit.</text>
</comment>
<dbReference type="RefSeq" id="WP_238746388.1">
    <property type="nucleotide sequence ID" value="NZ_JAKOOW010000021.1"/>
</dbReference>
<dbReference type="InterPro" id="IPR003256">
    <property type="entry name" value="Ribosomal_uL24"/>
</dbReference>
<reference evidence="8 9" key="1">
    <citation type="submission" date="2022-02" db="EMBL/GenBank/DDBJ databases">
        <title>Genome sequence data of Kingella unionensis sp. nov. strain CICC 24913 (CCUG 75125).</title>
        <authorList>
            <person name="Xiao M."/>
        </authorList>
    </citation>
    <scope>NUCLEOTIDE SEQUENCE [LARGE SCALE GENOMIC DNA]</scope>
    <source>
        <strain evidence="8 9">CICC 24913</strain>
    </source>
</reference>
<evidence type="ECO:0000256" key="4">
    <source>
        <dbReference type="ARBA" id="ARBA00035206"/>
    </source>
</evidence>
<dbReference type="InterPro" id="IPR014722">
    <property type="entry name" value="Rib_uL2_dom2"/>
</dbReference>
<dbReference type="InterPro" id="IPR005825">
    <property type="entry name" value="Ribosomal_uL24_CS"/>
</dbReference>
<dbReference type="EMBL" id="JAKOOW010000021">
    <property type="protein sequence ID" value="MCG6503795.1"/>
    <property type="molecule type" value="Genomic_DNA"/>
</dbReference>
<evidence type="ECO:0000313" key="9">
    <source>
        <dbReference type="Proteomes" id="UP001298424"/>
    </source>
</evidence>
<dbReference type="GO" id="GO:0005840">
    <property type="term" value="C:ribosome"/>
    <property type="evidence" value="ECO:0007669"/>
    <property type="project" value="UniProtKB-KW"/>
</dbReference>
<comment type="caution">
    <text evidence="8">The sequence shown here is derived from an EMBL/GenBank/DDBJ whole genome shotgun (WGS) entry which is preliminary data.</text>
</comment>
<dbReference type="NCBIfam" id="TIGR01079">
    <property type="entry name" value="rplX_bact"/>
    <property type="match status" value="1"/>
</dbReference>
<evidence type="ECO:0000256" key="1">
    <source>
        <dbReference type="ARBA" id="ARBA00010618"/>
    </source>
</evidence>
<name>A0ABS9NM78_9NEIS</name>
<sequence length="105" mass="11543">MKKIIKGDLVVVLSGKDKGKQGRVLSVLGDKVTVEGVNVVRRHQKPSQVRGIEGGIVEKNMPIYVSKVAFLNPETRKVERIGIKVVEKNGKLTRVRVLKSTGVEV</sequence>
<feature type="domain" description="KOW" evidence="7">
    <location>
        <begin position="3"/>
        <end position="30"/>
    </location>
</feature>
<evidence type="ECO:0000256" key="3">
    <source>
        <dbReference type="ARBA" id="ARBA00023274"/>
    </source>
</evidence>
<keyword evidence="5" id="KW-0699">rRNA-binding</keyword>
<protein>
    <recommendedName>
        <fullName evidence="4 5">Large ribosomal subunit protein uL24</fullName>
    </recommendedName>
</protein>
<dbReference type="Proteomes" id="UP001298424">
    <property type="component" value="Unassembled WGS sequence"/>
</dbReference>
<dbReference type="SUPFAM" id="SSF50104">
    <property type="entry name" value="Translation proteins SH3-like domain"/>
    <property type="match status" value="1"/>
</dbReference>
<comment type="subunit">
    <text evidence="5">Part of the 50S ribosomal subunit.</text>
</comment>
<dbReference type="InterPro" id="IPR041988">
    <property type="entry name" value="Ribosomal_uL24_KOW"/>
</dbReference>
<dbReference type="Gene3D" id="2.30.30.30">
    <property type="match status" value="1"/>
</dbReference>
<evidence type="ECO:0000259" key="7">
    <source>
        <dbReference type="SMART" id="SM00739"/>
    </source>
</evidence>
<comment type="similarity">
    <text evidence="1 5 6">Belongs to the universal ribosomal protein uL24 family.</text>
</comment>
<keyword evidence="9" id="KW-1185">Reference proteome</keyword>
<dbReference type="Pfam" id="PF00467">
    <property type="entry name" value="KOW"/>
    <property type="match status" value="1"/>
</dbReference>
<dbReference type="CDD" id="cd06089">
    <property type="entry name" value="KOW_RPL26"/>
    <property type="match status" value="1"/>
</dbReference>
<keyword evidence="2 5" id="KW-0689">Ribosomal protein</keyword>
<keyword evidence="5" id="KW-0694">RNA-binding</keyword>
<comment type="function">
    <text evidence="5">One of two assembly initiator proteins, it binds directly to the 5'-end of the 23S rRNA, where it nucleates assembly of the 50S subunit.</text>
</comment>
<dbReference type="HAMAP" id="MF_01326_B">
    <property type="entry name" value="Ribosomal_uL24_B"/>
    <property type="match status" value="1"/>
</dbReference>
<gene>
    <name evidence="5 8" type="primary">rplX</name>
    <name evidence="8" type="ORF">MB824_04685</name>
</gene>
<organism evidence="8 9">
    <name type="scientific">Kingella pumchi</name>
    <dbReference type="NCBI Taxonomy" id="2779506"/>
    <lineage>
        <taxon>Bacteria</taxon>
        <taxon>Pseudomonadati</taxon>
        <taxon>Pseudomonadota</taxon>
        <taxon>Betaproteobacteria</taxon>
        <taxon>Neisseriales</taxon>
        <taxon>Neisseriaceae</taxon>
        <taxon>Kingella</taxon>
    </lineage>
</organism>
<proteinExistence type="inferred from homology"/>
<keyword evidence="3 5" id="KW-0687">Ribonucleoprotein</keyword>
<dbReference type="PANTHER" id="PTHR12903">
    <property type="entry name" value="MITOCHONDRIAL RIBOSOMAL PROTEIN L24"/>
    <property type="match status" value="1"/>
</dbReference>
<evidence type="ECO:0000256" key="2">
    <source>
        <dbReference type="ARBA" id="ARBA00022980"/>
    </source>
</evidence>
<accession>A0ABS9NM78</accession>